<dbReference type="KEGG" id="rru:Rru_A1703"/>
<reference evidence="14 15" key="1">
    <citation type="journal article" date="2011" name="Stand. Genomic Sci.">
        <title>Complete genome sequence of Rhodospirillum rubrum type strain (S1).</title>
        <authorList>
            <person name="Munk A.C."/>
            <person name="Copeland A."/>
            <person name="Lucas S."/>
            <person name="Lapidus A."/>
            <person name="Del Rio T.G."/>
            <person name="Barry K."/>
            <person name="Detter J.C."/>
            <person name="Hammon N."/>
            <person name="Israni S."/>
            <person name="Pitluck S."/>
            <person name="Brettin T."/>
            <person name="Bruce D."/>
            <person name="Han C."/>
            <person name="Tapia R."/>
            <person name="Gilna P."/>
            <person name="Schmutz J."/>
            <person name="Larimer F."/>
            <person name="Land M."/>
            <person name="Kyrpides N.C."/>
            <person name="Mavromatis K."/>
            <person name="Richardson P."/>
            <person name="Rohde M."/>
            <person name="Goker M."/>
            <person name="Klenk H.P."/>
            <person name="Zhang Y."/>
            <person name="Roberts G.P."/>
            <person name="Reslewic S."/>
            <person name="Schwartz D.C."/>
        </authorList>
    </citation>
    <scope>NUCLEOTIDE SEQUENCE [LARGE SCALE GENOMIC DNA]</scope>
    <source>
        <strain evidence="15">ATCC 11170 / ATH 1.1.1 / DSM 467 / LMG 4362 / NCIMB 8255 / S1</strain>
    </source>
</reference>
<dbReference type="InterPro" id="IPR018095">
    <property type="entry name" value="Thymidylate_kin_CS"/>
</dbReference>
<dbReference type="NCBIfam" id="TIGR00041">
    <property type="entry name" value="DTMP_kinase"/>
    <property type="match status" value="1"/>
</dbReference>
<evidence type="ECO:0000256" key="3">
    <source>
        <dbReference type="ARBA" id="ARBA00017144"/>
    </source>
</evidence>
<proteinExistence type="inferred from homology"/>
<evidence type="ECO:0000256" key="1">
    <source>
        <dbReference type="ARBA" id="ARBA00009776"/>
    </source>
</evidence>
<dbReference type="FunFam" id="3.40.50.300:FF:000225">
    <property type="entry name" value="Thymidylate kinase"/>
    <property type="match status" value="1"/>
</dbReference>
<dbReference type="SUPFAM" id="SSF52540">
    <property type="entry name" value="P-loop containing nucleoside triphosphate hydrolases"/>
    <property type="match status" value="1"/>
</dbReference>
<evidence type="ECO:0000256" key="9">
    <source>
        <dbReference type="ARBA" id="ARBA00029962"/>
    </source>
</evidence>
<gene>
    <name evidence="12" type="primary">tmk</name>
    <name evidence="14" type="ordered locus">Rru_A1703</name>
</gene>
<dbReference type="Gene3D" id="3.40.50.300">
    <property type="entry name" value="P-loop containing nucleotide triphosphate hydrolases"/>
    <property type="match status" value="1"/>
</dbReference>
<name>Q2RTP2_RHORT</name>
<evidence type="ECO:0000259" key="13">
    <source>
        <dbReference type="Pfam" id="PF02223"/>
    </source>
</evidence>
<dbReference type="GO" id="GO:0005524">
    <property type="term" value="F:ATP binding"/>
    <property type="evidence" value="ECO:0007669"/>
    <property type="project" value="UniProtKB-UniRule"/>
</dbReference>
<evidence type="ECO:0000256" key="4">
    <source>
        <dbReference type="ARBA" id="ARBA00022679"/>
    </source>
</evidence>
<dbReference type="GO" id="GO:0006235">
    <property type="term" value="P:dTTP biosynthetic process"/>
    <property type="evidence" value="ECO:0007669"/>
    <property type="project" value="UniProtKB-UniRule"/>
</dbReference>
<dbReference type="InterPro" id="IPR027417">
    <property type="entry name" value="P-loop_NTPase"/>
</dbReference>
<dbReference type="HOGENOM" id="CLU_049131_0_0_5"/>
<evidence type="ECO:0000256" key="5">
    <source>
        <dbReference type="ARBA" id="ARBA00022727"/>
    </source>
</evidence>
<dbReference type="PANTHER" id="PTHR10344:SF4">
    <property type="entry name" value="UMP-CMP KINASE 2, MITOCHONDRIAL"/>
    <property type="match status" value="1"/>
</dbReference>
<evidence type="ECO:0000313" key="14">
    <source>
        <dbReference type="EMBL" id="ABC22503.1"/>
    </source>
</evidence>
<dbReference type="Proteomes" id="UP000001929">
    <property type="component" value="Chromosome"/>
</dbReference>
<dbReference type="GO" id="GO:0006227">
    <property type="term" value="P:dUDP biosynthetic process"/>
    <property type="evidence" value="ECO:0007669"/>
    <property type="project" value="TreeGrafter"/>
</dbReference>
<evidence type="ECO:0000256" key="8">
    <source>
        <dbReference type="ARBA" id="ARBA00022840"/>
    </source>
</evidence>
<dbReference type="HAMAP" id="MF_00165">
    <property type="entry name" value="Thymidylate_kinase"/>
    <property type="match status" value="1"/>
</dbReference>
<comment type="catalytic activity">
    <reaction evidence="10 12">
        <text>dTMP + ATP = dTDP + ADP</text>
        <dbReference type="Rhea" id="RHEA:13517"/>
        <dbReference type="ChEBI" id="CHEBI:30616"/>
        <dbReference type="ChEBI" id="CHEBI:58369"/>
        <dbReference type="ChEBI" id="CHEBI:63528"/>
        <dbReference type="ChEBI" id="CHEBI:456216"/>
        <dbReference type="EC" id="2.7.4.9"/>
    </reaction>
</comment>
<dbReference type="PhylomeDB" id="Q2RTP2"/>
<evidence type="ECO:0000313" key="15">
    <source>
        <dbReference type="Proteomes" id="UP000001929"/>
    </source>
</evidence>
<dbReference type="EnsemblBacteria" id="ABC22503">
    <property type="protein sequence ID" value="ABC22503"/>
    <property type="gene ID" value="Rru_A1703"/>
</dbReference>
<keyword evidence="4 12" id="KW-0808">Transferase</keyword>
<keyword evidence="5 12" id="KW-0545">Nucleotide biosynthesis</keyword>
<evidence type="ECO:0000256" key="10">
    <source>
        <dbReference type="ARBA" id="ARBA00048743"/>
    </source>
</evidence>
<dbReference type="CDD" id="cd01672">
    <property type="entry name" value="TMPK"/>
    <property type="match status" value="1"/>
</dbReference>
<dbReference type="PROSITE" id="PS01331">
    <property type="entry name" value="THYMIDYLATE_KINASE"/>
    <property type="match status" value="1"/>
</dbReference>
<sequence>MTGGRFITLEGGEGAGKTTQLSRLAQALAPLVPEVVTTREPGGSPGAEAIRGLLVAGGAERWDPRGEALLHAAARRDHLLRTVWPALARGAWVVCDRFADSTSAYQGGGHGLPQDELDALHAFVCGGFQPDLTVIFDLPVAVGLARAGRRGGGEDRYERMDPAFHQRLFDRYHAIASAFPERCRLIEADGAIEAVHARLWAVVLERFPELTERR</sequence>
<dbReference type="EC" id="2.7.4.9" evidence="2 12"/>
<dbReference type="PATRIC" id="fig|269796.9.peg.1781"/>
<dbReference type="InterPro" id="IPR018094">
    <property type="entry name" value="Thymidylate_kinase"/>
</dbReference>
<keyword evidence="8 12" id="KW-0067">ATP-binding</keyword>
<keyword evidence="15" id="KW-1185">Reference proteome</keyword>
<evidence type="ECO:0000256" key="12">
    <source>
        <dbReference type="HAMAP-Rule" id="MF_00165"/>
    </source>
</evidence>
<feature type="binding site" evidence="12">
    <location>
        <begin position="11"/>
        <end position="18"/>
    </location>
    <ligand>
        <name>ATP</name>
        <dbReference type="ChEBI" id="CHEBI:30616"/>
    </ligand>
</feature>
<dbReference type="InterPro" id="IPR039430">
    <property type="entry name" value="Thymidylate_kin-like_dom"/>
</dbReference>
<dbReference type="Pfam" id="PF02223">
    <property type="entry name" value="Thymidylate_kin"/>
    <property type="match status" value="1"/>
</dbReference>
<dbReference type="GO" id="GO:0004798">
    <property type="term" value="F:dTMP kinase activity"/>
    <property type="evidence" value="ECO:0007669"/>
    <property type="project" value="UniProtKB-UniRule"/>
</dbReference>
<dbReference type="GO" id="GO:0005829">
    <property type="term" value="C:cytosol"/>
    <property type="evidence" value="ECO:0007669"/>
    <property type="project" value="TreeGrafter"/>
</dbReference>
<evidence type="ECO:0000256" key="6">
    <source>
        <dbReference type="ARBA" id="ARBA00022741"/>
    </source>
</evidence>
<comment type="similarity">
    <text evidence="1 12">Belongs to the thymidylate kinase family.</text>
</comment>
<dbReference type="STRING" id="269796.Rru_A1703"/>
<dbReference type="GO" id="GO:0006233">
    <property type="term" value="P:dTDP biosynthetic process"/>
    <property type="evidence" value="ECO:0007669"/>
    <property type="project" value="InterPro"/>
</dbReference>
<keyword evidence="6 12" id="KW-0547">Nucleotide-binding</keyword>
<evidence type="ECO:0000256" key="7">
    <source>
        <dbReference type="ARBA" id="ARBA00022777"/>
    </source>
</evidence>
<dbReference type="AlphaFoldDB" id="Q2RTP2"/>
<keyword evidence="7 12" id="KW-0418">Kinase</keyword>
<dbReference type="EMBL" id="CP000230">
    <property type="protein sequence ID" value="ABC22503.1"/>
    <property type="molecule type" value="Genomic_DNA"/>
</dbReference>
<dbReference type="eggNOG" id="COG0125">
    <property type="taxonomic scope" value="Bacteria"/>
</dbReference>
<dbReference type="PANTHER" id="PTHR10344">
    <property type="entry name" value="THYMIDYLATE KINASE"/>
    <property type="match status" value="1"/>
</dbReference>
<accession>Q2RTP2</accession>
<feature type="domain" description="Thymidylate kinase-like" evidence="13">
    <location>
        <begin position="9"/>
        <end position="198"/>
    </location>
</feature>
<evidence type="ECO:0000256" key="11">
    <source>
        <dbReference type="ARBA" id="ARBA00057735"/>
    </source>
</evidence>
<organism evidence="14 15">
    <name type="scientific">Rhodospirillum rubrum (strain ATCC 11170 / ATH 1.1.1 / DSM 467 / LMG 4362 / NCIMB 8255 / S1)</name>
    <dbReference type="NCBI Taxonomy" id="269796"/>
    <lineage>
        <taxon>Bacteria</taxon>
        <taxon>Pseudomonadati</taxon>
        <taxon>Pseudomonadota</taxon>
        <taxon>Alphaproteobacteria</taxon>
        <taxon>Rhodospirillales</taxon>
        <taxon>Rhodospirillaceae</taxon>
        <taxon>Rhodospirillum</taxon>
    </lineage>
</organism>
<evidence type="ECO:0000256" key="2">
    <source>
        <dbReference type="ARBA" id="ARBA00012980"/>
    </source>
</evidence>
<protein>
    <recommendedName>
        <fullName evidence="3 12">Thymidylate kinase</fullName>
        <ecNumber evidence="2 12">2.7.4.9</ecNumber>
    </recommendedName>
    <alternativeName>
        <fullName evidence="9 12">dTMP kinase</fullName>
    </alternativeName>
</protein>
<comment type="function">
    <text evidence="11 12">Phosphorylation of dTMP to form dTDP in both de novo and salvage pathways of dTTP synthesis.</text>
</comment>